<evidence type="ECO:0000259" key="2">
    <source>
        <dbReference type="Pfam" id="PF07655"/>
    </source>
</evidence>
<dbReference type="Pfam" id="PF07655">
    <property type="entry name" value="Secretin_N_2"/>
    <property type="match status" value="1"/>
</dbReference>
<dbReference type="InterPro" id="IPR001775">
    <property type="entry name" value="GspD/PilQ"/>
</dbReference>
<sequence>MSGCDNKNFDFYHYDHYAKKTKKEFEEILSPVPQARQVRQPEITRKTLPEFCSKKVSICISGKVPLSDVFLDIAKQADVSVAIDGLCKQSRQVFYRANCQSFIEVLDNICALSGLRYYFMNGTMHICEDLPYIKTHNIQFLLGLRKTQTQTSVKTDIFAEGARPKSGKSAADNGSNIVLNNQISSDFWQELEKALSLILTPPGGGSSNASYSLNKYSGVLSVRGTDRQQKMIESYIAQLQRLITTQILIEAKIIEITLSDEFKSGVNWNLFFDKKHKTNMKIPFGDYTLPMAVDPTQSVPKKDVFSFSIQSPNVSAIATFLEKFGAVRTIANPRLTVLNNQPAILKVARNEVFFELQVEDVLMPYPNPTIQKAESHIQTIPIGLVLLVQPSVNFSTGDVILYLHSTISRILCYKDDPAASVSSKGATKSSIPITQTREMDTVITGKHGETIITGGLMEETSANDSAGLPGMAGTPILGDIFGSRSKERQVTELVILLKLTILDSSAPIPVADDKIYRTFFQDPRPF</sequence>
<dbReference type="Pfam" id="PF00263">
    <property type="entry name" value="Secretin"/>
    <property type="match status" value="1"/>
</dbReference>
<feature type="domain" description="Secretin N-terminal" evidence="2">
    <location>
        <begin position="139"/>
        <end position="208"/>
    </location>
</feature>
<reference evidence="3" key="1">
    <citation type="submission" date="2021-10" db="EMBL/GenBank/DDBJ databases">
        <title>Genome Sequence of The Candidatus Hydrogeosomobacter endosymbioticus, an Intracellular Bacterial Symbiont of the Anaerobic Ciliate GW7.</title>
        <authorList>
            <person name="Shiohama Y."/>
            <person name="Shinzato N."/>
        </authorList>
    </citation>
    <scope>NUCLEOTIDE SEQUENCE [LARGE SCALE GENOMIC DNA]</scope>
    <source>
        <strain evidence="3">200920</strain>
    </source>
</reference>
<organism evidence="3 4">
    <name type="scientific">Candidatus Hydrogenosomobacter endosymbioticus</name>
    <dbReference type="NCBI Taxonomy" id="2558174"/>
    <lineage>
        <taxon>Bacteria</taxon>
        <taxon>Pseudomonadati</taxon>
        <taxon>Pseudomonadota</taxon>
        <taxon>Alphaproteobacteria</taxon>
        <taxon>Holosporales</taxon>
        <taxon>Holosporaceae</taxon>
        <taxon>Candidatus Hydrogenosomobacter</taxon>
    </lineage>
</organism>
<accession>A0ABM7VA02</accession>
<protein>
    <submittedName>
        <fullName evidence="3">Type II and III secretion system protein</fullName>
    </submittedName>
</protein>
<dbReference type="InterPro" id="IPR004846">
    <property type="entry name" value="T2SS/T3SS_dom"/>
</dbReference>
<proteinExistence type="predicted"/>
<dbReference type="InterPro" id="IPR011514">
    <property type="entry name" value="Secretin_N_2"/>
</dbReference>
<dbReference type="PANTHER" id="PTHR30332:SF17">
    <property type="entry name" value="TYPE IV PILIATION SYSTEM PROTEIN DR_0774-RELATED"/>
    <property type="match status" value="1"/>
</dbReference>
<gene>
    <name evidence="3" type="ORF">HYD_4900</name>
</gene>
<feature type="domain" description="Type II/III secretion system secretin-like" evidence="1">
    <location>
        <begin position="321"/>
        <end position="502"/>
    </location>
</feature>
<name>A0ABM7VA02_9PROT</name>
<dbReference type="InterPro" id="IPR050810">
    <property type="entry name" value="Bact_Secretion_Sys_Channel"/>
</dbReference>
<evidence type="ECO:0000259" key="1">
    <source>
        <dbReference type="Pfam" id="PF00263"/>
    </source>
</evidence>
<evidence type="ECO:0000313" key="3">
    <source>
        <dbReference type="EMBL" id="BDB96357.1"/>
    </source>
</evidence>
<dbReference type="EMBL" id="AP025225">
    <property type="protein sequence ID" value="BDB96357.1"/>
    <property type="molecule type" value="Genomic_DNA"/>
</dbReference>
<keyword evidence="4" id="KW-1185">Reference proteome</keyword>
<dbReference type="PRINTS" id="PR00811">
    <property type="entry name" value="BCTERIALGSPD"/>
</dbReference>
<dbReference type="PANTHER" id="PTHR30332">
    <property type="entry name" value="PROBABLE GENERAL SECRETION PATHWAY PROTEIN D"/>
    <property type="match status" value="1"/>
</dbReference>
<evidence type="ECO:0000313" key="4">
    <source>
        <dbReference type="Proteomes" id="UP001320209"/>
    </source>
</evidence>
<dbReference type="Proteomes" id="UP001320209">
    <property type="component" value="Chromosome"/>
</dbReference>